<dbReference type="Pfam" id="PF10135">
    <property type="entry name" value="Rod-binding"/>
    <property type="match status" value="1"/>
</dbReference>
<protein>
    <recommendedName>
        <fullName evidence="1">Flagellar protein FlgJ N-terminal domain-containing protein</fullName>
    </recommendedName>
</protein>
<name>A0A917AGC7_9RHOB</name>
<evidence type="ECO:0000313" key="2">
    <source>
        <dbReference type="EMBL" id="GGE50719.1"/>
    </source>
</evidence>
<comment type="caution">
    <text evidence="2">The sequence shown here is derived from an EMBL/GenBank/DDBJ whole genome shotgun (WGS) entry which is preliminary data.</text>
</comment>
<evidence type="ECO:0000313" key="3">
    <source>
        <dbReference type="Proteomes" id="UP000612855"/>
    </source>
</evidence>
<dbReference type="InterPro" id="IPR019301">
    <property type="entry name" value="Flagellar_prot_FlgJ_N"/>
</dbReference>
<sequence>MEIPSTNFVAMAQGQAQLTRNGQATDPAKTTAREFEAVFLTQVMEEMLKTVSMGTMDGGFAEETWRSFLARAYADQLALQGTTGIAQSVEASIGAYRAAMVKQG</sequence>
<evidence type="ECO:0000259" key="1">
    <source>
        <dbReference type="Pfam" id="PF10135"/>
    </source>
</evidence>
<proteinExistence type="predicted"/>
<dbReference type="EMBL" id="BMFJ01000004">
    <property type="protein sequence ID" value="GGE50719.1"/>
    <property type="molecule type" value="Genomic_DNA"/>
</dbReference>
<dbReference type="RefSeq" id="WP_188479711.1">
    <property type="nucleotide sequence ID" value="NZ_BMFJ01000004.1"/>
</dbReference>
<organism evidence="2 3">
    <name type="scientific">Primorskyibacter flagellatus</name>
    <dbReference type="NCBI Taxonomy" id="1387277"/>
    <lineage>
        <taxon>Bacteria</taxon>
        <taxon>Pseudomonadati</taxon>
        <taxon>Pseudomonadota</taxon>
        <taxon>Alphaproteobacteria</taxon>
        <taxon>Rhodobacterales</taxon>
        <taxon>Roseobacteraceae</taxon>
        <taxon>Primorskyibacter</taxon>
    </lineage>
</organism>
<accession>A0A917AGC7</accession>
<dbReference type="Proteomes" id="UP000612855">
    <property type="component" value="Unassembled WGS sequence"/>
</dbReference>
<keyword evidence="3" id="KW-1185">Reference proteome</keyword>
<dbReference type="AlphaFoldDB" id="A0A917AGC7"/>
<reference evidence="3" key="1">
    <citation type="journal article" date="2019" name="Int. J. Syst. Evol. Microbiol.">
        <title>The Global Catalogue of Microorganisms (GCM) 10K type strain sequencing project: providing services to taxonomists for standard genome sequencing and annotation.</title>
        <authorList>
            <consortium name="The Broad Institute Genomics Platform"/>
            <consortium name="The Broad Institute Genome Sequencing Center for Infectious Disease"/>
            <person name="Wu L."/>
            <person name="Ma J."/>
        </authorList>
    </citation>
    <scope>NUCLEOTIDE SEQUENCE [LARGE SCALE GENOMIC DNA]</scope>
    <source>
        <strain evidence="3">CGMCC 1.12664</strain>
    </source>
</reference>
<gene>
    <name evidence="2" type="ORF">GCM10011360_42220</name>
</gene>
<feature type="domain" description="Flagellar protein FlgJ N-terminal" evidence="1">
    <location>
        <begin position="46"/>
        <end position="89"/>
    </location>
</feature>